<dbReference type="Proteomes" id="UP001152622">
    <property type="component" value="Chromosome 3"/>
</dbReference>
<reference evidence="1" key="1">
    <citation type="journal article" date="2023" name="Science">
        <title>Genome structures resolve the early diversification of teleost fishes.</title>
        <authorList>
            <person name="Parey E."/>
            <person name="Louis A."/>
            <person name="Montfort J."/>
            <person name="Bouchez O."/>
            <person name="Roques C."/>
            <person name="Iampietro C."/>
            <person name="Lluch J."/>
            <person name="Castinel A."/>
            <person name="Donnadieu C."/>
            <person name="Desvignes T."/>
            <person name="Floi Bucao C."/>
            <person name="Jouanno E."/>
            <person name="Wen M."/>
            <person name="Mejri S."/>
            <person name="Dirks R."/>
            <person name="Jansen H."/>
            <person name="Henkel C."/>
            <person name="Chen W.J."/>
            <person name="Zahm M."/>
            <person name="Cabau C."/>
            <person name="Klopp C."/>
            <person name="Thompson A.W."/>
            <person name="Robinson-Rechavi M."/>
            <person name="Braasch I."/>
            <person name="Lecointre G."/>
            <person name="Bobe J."/>
            <person name="Postlethwait J.H."/>
            <person name="Berthelot C."/>
            <person name="Roest Crollius H."/>
            <person name="Guiguen Y."/>
        </authorList>
    </citation>
    <scope>NUCLEOTIDE SEQUENCE</scope>
    <source>
        <strain evidence="1">WJC10195</strain>
    </source>
</reference>
<evidence type="ECO:0000313" key="1">
    <source>
        <dbReference type="EMBL" id="KAJ8367918.1"/>
    </source>
</evidence>
<comment type="caution">
    <text evidence="1">The sequence shown here is derived from an EMBL/GenBank/DDBJ whole genome shotgun (WGS) entry which is preliminary data.</text>
</comment>
<gene>
    <name evidence="1" type="ORF">SKAU_G00079460</name>
</gene>
<protein>
    <submittedName>
        <fullName evidence="1">Uncharacterized protein</fullName>
    </submittedName>
</protein>
<dbReference type="EMBL" id="JAINUF010000003">
    <property type="protein sequence ID" value="KAJ8367918.1"/>
    <property type="molecule type" value="Genomic_DNA"/>
</dbReference>
<evidence type="ECO:0000313" key="2">
    <source>
        <dbReference type="Proteomes" id="UP001152622"/>
    </source>
</evidence>
<organism evidence="1 2">
    <name type="scientific">Synaphobranchus kaupii</name>
    <name type="common">Kaup's arrowtooth eel</name>
    <dbReference type="NCBI Taxonomy" id="118154"/>
    <lineage>
        <taxon>Eukaryota</taxon>
        <taxon>Metazoa</taxon>
        <taxon>Chordata</taxon>
        <taxon>Craniata</taxon>
        <taxon>Vertebrata</taxon>
        <taxon>Euteleostomi</taxon>
        <taxon>Actinopterygii</taxon>
        <taxon>Neopterygii</taxon>
        <taxon>Teleostei</taxon>
        <taxon>Anguilliformes</taxon>
        <taxon>Synaphobranchidae</taxon>
        <taxon>Synaphobranchus</taxon>
    </lineage>
</organism>
<accession>A0A9Q1FVD3</accession>
<name>A0A9Q1FVD3_SYNKA</name>
<sequence length="90" mass="9888">MKAITRTDTLLKVTAGFTVICQDGRDRLEPLNTPTPLNAAAQVVPSGFDARGRSWRMQTGPESHCWDACAMERKGKVAVLRSPLKTHRPA</sequence>
<proteinExistence type="predicted"/>
<keyword evidence="2" id="KW-1185">Reference proteome</keyword>
<dbReference type="AlphaFoldDB" id="A0A9Q1FVD3"/>